<keyword evidence="6 8" id="KW-0975">Bacterial flagellum</keyword>
<evidence type="ECO:0000313" key="9">
    <source>
        <dbReference type="EMBL" id="GGC09957.1"/>
    </source>
</evidence>
<organism evidence="9 10">
    <name type="scientific">Marivita lacus</name>
    <dbReference type="NCBI Taxonomy" id="1323742"/>
    <lineage>
        <taxon>Bacteria</taxon>
        <taxon>Pseudomonadati</taxon>
        <taxon>Pseudomonadota</taxon>
        <taxon>Alphaproteobacteria</taxon>
        <taxon>Rhodobacterales</taxon>
        <taxon>Roseobacteraceae</taxon>
        <taxon>Marivita</taxon>
    </lineage>
</organism>
<evidence type="ECO:0000256" key="8">
    <source>
        <dbReference type="HAMAP-Rule" id="MF_00416"/>
    </source>
</evidence>
<dbReference type="Proteomes" id="UP000645462">
    <property type="component" value="Unassembled WGS sequence"/>
</dbReference>
<evidence type="ECO:0000313" key="10">
    <source>
        <dbReference type="Proteomes" id="UP000645462"/>
    </source>
</evidence>
<dbReference type="HAMAP" id="MF_00416">
    <property type="entry name" value="FlgI"/>
    <property type="match status" value="1"/>
</dbReference>
<name>A0ABQ1KTL1_9RHOB</name>
<comment type="subcellular location">
    <subcellularLocation>
        <location evidence="2 8">Bacterial flagellum basal body</location>
    </subcellularLocation>
</comment>
<keyword evidence="9" id="KW-0966">Cell projection</keyword>
<dbReference type="PANTHER" id="PTHR30381">
    <property type="entry name" value="FLAGELLAR P-RING PERIPLASMIC PROTEIN FLGI"/>
    <property type="match status" value="1"/>
</dbReference>
<proteinExistence type="inferred from homology"/>
<reference evidence="10" key="1">
    <citation type="journal article" date="2019" name="Int. J. Syst. Evol. Microbiol.">
        <title>The Global Catalogue of Microorganisms (GCM) 10K type strain sequencing project: providing services to taxonomists for standard genome sequencing and annotation.</title>
        <authorList>
            <consortium name="The Broad Institute Genomics Platform"/>
            <consortium name="The Broad Institute Genome Sequencing Center for Infectious Disease"/>
            <person name="Wu L."/>
            <person name="Ma J."/>
        </authorList>
    </citation>
    <scope>NUCLEOTIDE SEQUENCE [LARGE SCALE GENOMIC DNA]</scope>
    <source>
        <strain evidence="10">CGMCC 1.12478</strain>
    </source>
</reference>
<dbReference type="InterPro" id="IPR001782">
    <property type="entry name" value="Flag_FlgI"/>
</dbReference>
<dbReference type="PANTHER" id="PTHR30381:SF0">
    <property type="entry name" value="FLAGELLAR P-RING PROTEIN"/>
    <property type="match status" value="1"/>
</dbReference>
<dbReference type="PRINTS" id="PR01010">
    <property type="entry name" value="FLGPRINGFLGI"/>
</dbReference>
<keyword evidence="4" id="KW-0732">Signal</keyword>
<comment type="caution">
    <text evidence="9">The sequence shown here is derived from an EMBL/GenBank/DDBJ whole genome shotgun (WGS) entry which is preliminary data.</text>
</comment>
<evidence type="ECO:0000256" key="4">
    <source>
        <dbReference type="ARBA" id="ARBA00022729"/>
    </source>
</evidence>
<comment type="function">
    <text evidence="1 8">Assembles around the rod to form the L-ring and probably protects the motor/basal body from shearing forces during rotation.</text>
</comment>
<accession>A0ABQ1KTL1</accession>
<evidence type="ECO:0000256" key="1">
    <source>
        <dbReference type="ARBA" id="ARBA00002591"/>
    </source>
</evidence>
<sequence>MVGRLLLTIAFILGAGFATAEVRIKDIVTFEGVRANQLVGYGLVVGLDGSGDSLRNSPFTRSSIEGMLGRLGVGNLSDEELRTRNTAAVMVTADLPPFARRGMPVDIVVSSLGDARSLHGGVLIVTPLVGADGEVYAVGQGPLAVGGFAAEGAAAQIVSGVPTVARIDNGAIVEREIDFALSSLGSIRLALRNPDLTTAYRIATVINEASLPASAQMLDPGTVEIAFSEKSRMPDVLAQIENLMVSPAASARVVVDSKSGTIVIGADVRIDEVAISQGGLTVSISESASVSQPEPFSIGETVIIPQTDIAVMQRESGFAVVGGQVSLQELVDGLNAIGVSAREIISILQAIKAAGALHADLKVI</sequence>
<keyword evidence="9" id="KW-0969">Cilium</keyword>
<dbReference type="EMBL" id="BMFC01000007">
    <property type="protein sequence ID" value="GGC09957.1"/>
    <property type="molecule type" value="Genomic_DNA"/>
</dbReference>
<keyword evidence="10" id="KW-1185">Reference proteome</keyword>
<comment type="subunit">
    <text evidence="8">The basal body constitutes a major portion of the flagellar organelle and consists of four rings (L,P,S, and M) mounted on a central rod.</text>
</comment>
<gene>
    <name evidence="9" type="primary">flgI1</name>
    <name evidence="8" type="synonym">flgI</name>
    <name evidence="9" type="ORF">GCM10011363_28240</name>
</gene>
<keyword evidence="9" id="KW-0282">Flagellum</keyword>
<keyword evidence="5" id="KW-0574">Periplasm</keyword>
<comment type="similarity">
    <text evidence="8">Belongs to the FlgI family.</text>
</comment>
<dbReference type="NCBIfam" id="NF003676">
    <property type="entry name" value="PRK05303.1"/>
    <property type="match status" value="1"/>
</dbReference>
<evidence type="ECO:0000256" key="3">
    <source>
        <dbReference type="ARBA" id="ARBA00019515"/>
    </source>
</evidence>
<evidence type="ECO:0000256" key="7">
    <source>
        <dbReference type="ARBA" id="ARBA00032344"/>
    </source>
</evidence>
<evidence type="ECO:0000256" key="5">
    <source>
        <dbReference type="ARBA" id="ARBA00022764"/>
    </source>
</evidence>
<evidence type="ECO:0000256" key="2">
    <source>
        <dbReference type="ARBA" id="ARBA00004117"/>
    </source>
</evidence>
<evidence type="ECO:0000256" key="6">
    <source>
        <dbReference type="ARBA" id="ARBA00023143"/>
    </source>
</evidence>
<dbReference type="Pfam" id="PF02119">
    <property type="entry name" value="FlgI"/>
    <property type="match status" value="1"/>
</dbReference>
<protein>
    <recommendedName>
        <fullName evidence="3 8">Flagellar P-ring protein</fullName>
    </recommendedName>
    <alternativeName>
        <fullName evidence="7 8">Basal body P-ring protein</fullName>
    </alternativeName>
</protein>